<dbReference type="Pfam" id="PF01863">
    <property type="entry name" value="YgjP-like"/>
    <property type="match status" value="1"/>
</dbReference>
<keyword evidence="3" id="KW-1185">Reference proteome</keyword>
<evidence type="ECO:0000313" key="3">
    <source>
        <dbReference type="Proteomes" id="UP000515955"/>
    </source>
</evidence>
<dbReference type="PANTHER" id="PTHR30399:SF1">
    <property type="entry name" value="UTP PYROPHOSPHATASE"/>
    <property type="match status" value="1"/>
</dbReference>
<protein>
    <submittedName>
        <fullName evidence="2">DUF45 domain-containing protein</fullName>
    </submittedName>
</protein>
<feature type="domain" description="YgjP-like metallopeptidase" evidence="1">
    <location>
        <begin position="36"/>
        <end position="222"/>
    </location>
</feature>
<dbReference type="EMBL" id="CP060717">
    <property type="protein sequence ID" value="QNN64884.1"/>
    <property type="molecule type" value="Genomic_DNA"/>
</dbReference>
<dbReference type="InterPro" id="IPR002725">
    <property type="entry name" value="YgjP-like_metallopeptidase"/>
</dbReference>
<evidence type="ECO:0000313" key="2">
    <source>
        <dbReference type="EMBL" id="QNN64884.1"/>
    </source>
</evidence>
<gene>
    <name evidence="2" type="ORF">H9L12_11735</name>
</gene>
<accession>A0A7G9SAK9</accession>
<dbReference type="RefSeq" id="WP_187541883.1">
    <property type="nucleotide sequence ID" value="NZ_CP060717.1"/>
</dbReference>
<sequence length="245" mass="27686">MPVIWNGTLSIGRSEPLQVAGLSWPVELVVHPRARRLRLRLDERRGTLRLTCPPRTSRRLALDWVAKQSGWVDRQLATLSPMSTLEPGTTIPLDGEAARLEWREGATRTVRREQGLLWCGGPRDGFERRIARWLHAEALRLLSAETAEIARRANVTVSRVAIGDASSRWGSCSSSGQIRYNVRLLMLPPEVRRFIVAHEVAHRRHMDHGRDFHALEAELFGGPVEPARSALRRLGPGLKRIHLPR</sequence>
<dbReference type="CDD" id="cd07344">
    <property type="entry name" value="M48_yhfN_like"/>
    <property type="match status" value="1"/>
</dbReference>
<organism evidence="2 3">
    <name type="scientific">Sphingomonas rhizophila</name>
    <dbReference type="NCBI Taxonomy" id="2071607"/>
    <lineage>
        <taxon>Bacteria</taxon>
        <taxon>Pseudomonadati</taxon>
        <taxon>Pseudomonadota</taxon>
        <taxon>Alphaproteobacteria</taxon>
        <taxon>Sphingomonadales</taxon>
        <taxon>Sphingomonadaceae</taxon>
        <taxon>Sphingomonas</taxon>
    </lineage>
</organism>
<dbReference type="KEGG" id="srhi:H9L12_11735"/>
<dbReference type="AlphaFoldDB" id="A0A7G9SAK9"/>
<proteinExistence type="predicted"/>
<dbReference type="PANTHER" id="PTHR30399">
    <property type="entry name" value="UNCHARACTERIZED PROTEIN YGJP"/>
    <property type="match status" value="1"/>
</dbReference>
<dbReference type="InterPro" id="IPR053136">
    <property type="entry name" value="UTP_pyrophosphatase-like"/>
</dbReference>
<dbReference type="Proteomes" id="UP000515955">
    <property type="component" value="Chromosome"/>
</dbReference>
<evidence type="ECO:0000259" key="1">
    <source>
        <dbReference type="Pfam" id="PF01863"/>
    </source>
</evidence>
<reference evidence="2 3" key="1">
    <citation type="submission" date="2020-08" db="EMBL/GenBank/DDBJ databases">
        <title>Genome sequence of Sphingomonas rhizophila KACC 19189T.</title>
        <authorList>
            <person name="Hyun D.-W."/>
            <person name="Bae J.-W."/>
        </authorList>
    </citation>
    <scope>NUCLEOTIDE SEQUENCE [LARGE SCALE GENOMIC DNA]</scope>
    <source>
        <strain evidence="2 3">KACC 19189</strain>
    </source>
</reference>
<dbReference type="Gene3D" id="3.30.2010.10">
    <property type="entry name" value="Metalloproteases ('zincins'), catalytic domain"/>
    <property type="match status" value="1"/>
</dbReference>
<name>A0A7G9SAK9_9SPHN</name>